<evidence type="ECO:0000256" key="5">
    <source>
        <dbReference type="ARBA" id="ARBA00022842"/>
    </source>
</evidence>
<evidence type="ECO:0008006" key="9">
    <source>
        <dbReference type="Google" id="ProtNLM"/>
    </source>
</evidence>
<dbReference type="InterPro" id="IPR000760">
    <property type="entry name" value="Inositol_monophosphatase-like"/>
</dbReference>
<dbReference type="FunFam" id="3.30.540.10:FF:000003">
    <property type="entry name" value="Inositol-1-monophosphatase"/>
    <property type="match status" value="1"/>
</dbReference>
<name>A0A835D517_TETSI</name>
<evidence type="ECO:0000256" key="4">
    <source>
        <dbReference type="ARBA" id="ARBA00022801"/>
    </source>
</evidence>
<dbReference type="InterPro" id="IPR020583">
    <property type="entry name" value="Inositol_monoP_metal-BS"/>
</dbReference>
<dbReference type="PRINTS" id="PR00377">
    <property type="entry name" value="IMPHPHTASES"/>
</dbReference>
<comment type="caution">
    <text evidence="7">The sequence shown here is derived from an EMBL/GenBank/DDBJ whole genome shotgun (WGS) entry which is preliminary data.</text>
</comment>
<dbReference type="PANTHER" id="PTHR20854:SF17">
    <property type="entry name" value="PHOSPHATASE IMPL1, CHLOROPLASTIC"/>
    <property type="match status" value="1"/>
</dbReference>
<reference evidence="7 8" key="1">
    <citation type="submission" date="2020-04" db="EMBL/GenBank/DDBJ databases">
        <title>Plant Genome Project.</title>
        <authorList>
            <person name="Zhang R.-G."/>
        </authorList>
    </citation>
    <scope>NUCLEOTIDE SEQUENCE [LARGE SCALE GENOMIC DNA]</scope>
    <source>
        <strain evidence="7">YNK0</strain>
        <tissue evidence="7">Leaf</tissue>
    </source>
</reference>
<dbReference type="Gene3D" id="3.30.540.10">
    <property type="entry name" value="Fructose-1,6-Bisphosphatase, subunit A, domain 1"/>
    <property type="match status" value="1"/>
</dbReference>
<dbReference type="PANTHER" id="PTHR20854">
    <property type="entry name" value="INOSITOL MONOPHOSPHATASE"/>
    <property type="match status" value="1"/>
</dbReference>
<evidence type="ECO:0000256" key="2">
    <source>
        <dbReference type="ARBA" id="ARBA00009759"/>
    </source>
</evidence>
<keyword evidence="8" id="KW-1185">Reference proteome</keyword>
<dbReference type="AlphaFoldDB" id="A0A835D517"/>
<feature type="binding site" evidence="6">
    <location>
        <position position="152"/>
    </location>
    <ligand>
        <name>Mg(2+)</name>
        <dbReference type="ChEBI" id="CHEBI:18420"/>
        <label>1</label>
        <note>catalytic</note>
    </ligand>
</feature>
<dbReference type="OrthoDB" id="10254945at2759"/>
<dbReference type="Pfam" id="PF00459">
    <property type="entry name" value="Inositol_P"/>
    <property type="match status" value="1"/>
</dbReference>
<keyword evidence="4" id="KW-0378">Hydrolase</keyword>
<organism evidence="7 8">
    <name type="scientific">Tetracentron sinense</name>
    <name type="common">Spur-leaf</name>
    <dbReference type="NCBI Taxonomy" id="13715"/>
    <lineage>
        <taxon>Eukaryota</taxon>
        <taxon>Viridiplantae</taxon>
        <taxon>Streptophyta</taxon>
        <taxon>Embryophyta</taxon>
        <taxon>Tracheophyta</taxon>
        <taxon>Spermatophyta</taxon>
        <taxon>Magnoliopsida</taxon>
        <taxon>Trochodendrales</taxon>
        <taxon>Trochodendraceae</taxon>
        <taxon>Tetracentron</taxon>
    </lineage>
</organism>
<sequence>MQMGRSLISSSTIHLGFSQIPKSSFPLLPSNFTRNSHGPGGLPCGVRRLLSITTVPTKTFCTKAVISEIPNEKRYWKIAAESTGPIPSKQLLEVVEFAAKTGSEVVMDAVNKPRNINYKGLTDLVTDTDKKSEAAILEVVRKNFKDHLILGEEGGLIGDSSSDYLWCIDPLDGTTNFAHGYPSFAVSVGVLFRGKPAAAAVVEFVGGPMCWNTRMFSAASAPDVRAPASMSGAEVVRYSLVWMRDRFGIPDSIRIDFWGGLDVSGISSWSTIVFLSQLEAGLRLLLNPLVMKMLLELDLTPRQMPPNFFRVNI</sequence>
<gene>
    <name evidence="7" type="ORF">HHK36_023217</name>
</gene>
<dbReference type="SUPFAM" id="SSF56655">
    <property type="entry name" value="Carbohydrate phosphatase"/>
    <property type="match status" value="1"/>
</dbReference>
<evidence type="ECO:0000256" key="6">
    <source>
        <dbReference type="PIRSR" id="PIRSR600760-2"/>
    </source>
</evidence>
<evidence type="ECO:0000313" key="7">
    <source>
        <dbReference type="EMBL" id="KAF8390918.1"/>
    </source>
</evidence>
<dbReference type="EMBL" id="JABCRI010000017">
    <property type="protein sequence ID" value="KAF8390918.1"/>
    <property type="molecule type" value="Genomic_DNA"/>
</dbReference>
<comment type="cofactor">
    <cofactor evidence="1 6">
        <name>Mg(2+)</name>
        <dbReference type="ChEBI" id="CHEBI:18420"/>
    </cofactor>
</comment>
<accession>A0A835D517</accession>
<dbReference type="GO" id="GO:0008934">
    <property type="term" value="F:inositol monophosphate 1-phosphatase activity"/>
    <property type="evidence" value="ECO:0007669"/>
    <property type="project" value="TreeGrafter"/>
</dbReference>
<feature type="binding site" evidence="6">
    <location>
        <position position="172"/>
    </location>
    <ligand>
        <name>Mg(2+)</name>
        <dbReference type="ChEBI" id="CHEBI:18420"/>
        <label>1</label>
        <note>catalytic</note>
    </ligand>
</feature>
<dbReference type="GO" id="GO:0007165">
    <property type="term" value="P:signal transduction"/>
    <property type="evidence" value="ECO:0007669"/>
    <property type="project" value="TreeGrafter"/>
</dbReference>
<proteinExistence type="inferred from homology"/>
<dbReference type="Proteomes" id="UP000655225">
    <property type="component" value="Unassembled WGS sequence"/>
</dbReference>
<dbReference type="GO" id="GO:0006020">
    <property type="term" value="P:inositol metabolic process"/>
    <property type="evidence" value="ECO:0007669"/>
    <property type="project" value="TreeGrafter"/>
</dbReference>
<protein>
    <recommendedName>
        <fullName evidence="9">Inositol-phosphate phosphatase</fullName>
    </recommendedName>
</protein>
<dbReference type="PROSITE" id="PS00629">
    <property type="entry name" value="IMP_1"/>
    <property type="match status" value="1"/>
</dbReference>
<dbReference type="GO" id="GO:0046872">
    <property type="term" value="F:metal ion binding"/>
    <property type="evidence" value="ECO:0007669"/>
    <property type="project" value="UniProtKB-KW"/>
</dbReference>
<feature type="binding site" evidence="6">
    <location>
        <position position="171"/>
    </location>
    <ligand>
        <name>Mg(2+)</name>
        <dbReference type="ChEBI" id="CHEBI:18420"/>
        <label>1</label>
        <note>catalytic</note>
    </ligand>
</feature>
<comment type="similarity">
    <text evidence="2">Belongs to the inositol monophosphatase superfamily.</text>
</comment>
<evidence type="ECO:0000256" key="1">
    <source>
        <dbReference type="ARBA" id="ARBA00001946"/>
    </source>
</evidence>
<feature type="binding site" evidence="6">
    <location>
        <position position="169"/>
    </location>
    <ligand>
        <name>Mg(2+)</name>
        <dbReference type="ChEBI" id="CHEBI:18420"/>
        <label>1</label>
        <note>catalytic</note>
    </ligand>
</feature>
<keyword evidence="3 6" id="KW-0479">Metal-binding</keyword>
<keyword evidence="5 6" id="KW-0460">Magnesium</keyword>
<evidence type="ECO:0000313" key="8">
    <source>
        <dbReference type="Proteomes" id="UP000655225"/>
    </source>
</evidence>
<evidence type="ECO:0000256" key="3">
    <source>
        <dbReference type="ARBA" id="ARBA00022723"/>
    </source>
</evidence>